<sequence>MLFEEEPTVENRIVLQQAQAKLKKYLSIEEQYWKQKDGMNWFAEGDRNTWFLHNHVNGKRQELQLKRIQNGDGDWLESQDLMANAPVDFFQKQFTQEGDSITFELPNNVPNMVTIEQNLELCKFPTIDEVKSAHCWDIVGEDIFRLLIEFYGGASLQKSVTHTNLILLPKKPQSGFVKGRSIFENILLTQEIVTYIRLRGKPANVVIKLDISKAYDRVSWKYLLHSSRGVKQGDPLAPFLFILFTELLSRSLNKLFEDNKFRGFGMPKWSDLLNHLAYADDIIIFTSADPYSLRKVVVVLTLYEQTSG</sequence>
<dbReference type="OMA" id="WATERDI"/>
<dbReference type="RefSeq" id="XP_016452212.1">
    <property type="nucleotide sequence ID" value="XM_016596726.1"/>
</dbReference>
<organism evidence="2">
    <name type="scientific">Nicotiana tabacum</name>
    <name type="common">Common tobacco</name>
    <dbReference type="NCBI Taxonomy" id="4097"/>
    <lineage>
        <taxon>Eukaryota</taxon>
        <taxon>Viridiplantae</taxon>
        <taxon>Streptophyta</taxon>
        <taxon>Embryophyta</taxon>
        <taxon>Tracheophyta</taxon>
        <taxon>Spermatophyta</taxon>
        <taxon>Magnoliopsida</taxon>
        <taxon>eudicotyledons</taxon>
        <taxon>Gunneridae</taxon>
        <taxon>Pentapetalae</taxon>
        <taxon>asterids</taxon>
        <taxon>lamiids</taxon>
        <taxon>Solanales</taxon>
        <taxon>Solanaceae</taxon>
        <taxon>Nicotianoideae</taxon>
        <taxon>Nicotianeae</taxon>
        <taxon>Nicotiana</taxon>
    </lineage>
</organism>
<dbReference type="KEGG" id="nta:107776803"/>
<dbReference type="InterPro" id="IPR052343">
    <property type="entry name" value="Retrotransposon-Effector_Assoc"/>
</dbReference>
<dbReference type="SUPFAM" id="SSF56672">
    <property type="entry name" value="DNA/RNA polymerases"/>
    <property type="match status" value="1"/>
</dbReference>
<proteinExistence type="predicted"/>
<dbReference type="AlphaFoldDB" id="A0A1S3YJS9"/>
<evidence type="ECO:0000313" key="2">
    <source>
        <dbReference type="RefSeq" id="XP_016452212.1"/>
    </source>
</evidence>
<dbReference type="PANTHER" id="PTHR46890">
    <property type="entry name" value="NON-LTR RETROLELEMENT REVERSE TRANSCRIPTASE-LIKE PROTEIN-RELATED"/>
    <property type="match status" value="1"/>
</dbReference>
<reference evidence="2" key="1">
    <citation type="submission" date="2025-08" db="UniProtKB">
        <authorList>
            <consortium name="RefSeq"/>
        </authorList>
    </citation>
    <scope>IDENTIFICATION</scope>
</reference>
<feature type="domain" description="Reverse transcriptase" evidence="1">
    <location>
        <begin position="226"/>
        <end position="296"/>
    </location>
</feature>
<dbReference type="InterPro" id="IPR000477">
    <property type="entry name" value="RT_dom"/>
</dbReference>
<evidence type="ECO:0000259" key="1">
    <source>
        <dbReference type="Pfam" id="PF00078"/>
    </source>
</evidence>
<dbReference type="OrthoDB" id="1214248at2759"/>
<protein>
    <recommendedName>
        <fullName evidence="1">Reverse transcriptase domain-containing protein</fullName>
    </recommendedName>
</protein>
<accession>A0A1S3YJS9</accession>
<dbReference type="Pfam" id="PF00078">
    <property type="entry name" value="RVT_1"/>
    <property type="match status" value="1"/>
</dbReference>
<gene>
    <name evidence="2" type="primary">LOC107776803</name>
</gene>
<dbReference type="CDD" id="cd01650">
    <property type="entry name" value="RT_nLTR_like"/>
    <property type="match status" value="1"/>
</dbReference>
<dbReference type="PaxDb" id="4097-A0A1S3YJS9"/>
<name>A0A1S3YJS9_TOBAC</name>
<dbReference type="STRING" id="4097.A0A1S3YJS9"/>
<dbReference type="PANTHER" id="PTHR46890:SF48">
    <property type="entry name" value="RNA-DIRECTED DNA POLYMERASE"/>
    <property type="match status" value="1"/>
</dbReference>
<dbReference type="InterPro" id="IPR043502">
    <property type="entry name" value="DNA/RNA_pol_sf"/>
</dbReference>